<dbReference type="PANTHER" id="PTHR43275:SF1">
    <property type="entry name" value="D-MALATE DEHYDROGENASE [DECARBOXYLATING]"/>
    <property type="match status" value="1"/>
</dbReference>
<keyword evidence="9" id="KW-1185">Reference proteome</keyword>
<evidence type="ECO:0000313" key="8">
    <source>
        <dbReference type="EMBL" id="GGM73322.1"/>
    </source>
</evidence>
<dbReference type="GO" id="GO:0016491">
    <property type="term" value="F:oxidoreductase activity"/>
    <property type="evidence" value="ECO:0007669"/>
    <property type="project" value="UniProtKB-KW"/>
</dbReference>
<accession>A0AA37F9D3</accession>
<name>A0AA37F9D3_9ARCH</name>
<dbReference type="GO" id="GO:0046872">
    <property type="term" value="F:metal ion binding"/>
    <property type="evidence" value="ECO:0007669"/>
    <property type="project" value="UniProtKB-KW"/>
</dbReference>
<evidence type="ECO:0000256" key="6">
    <source>
        <dbReference type="ARBA" id="ARBA00023211"/>
    </source>
</evidence>
<evidence type="ECO:0000259" key="7">
    <source>
        <dbReference type="SMART" id="SM01329"/>
    </source>
</evidence>
<dbReference type="Proteomes" id="UP000632195">
    <property type="component" value="Unassembled WGS sequence"/>
</dbReference>
<evidence type="ECO:0000256" key="1">
    <source>
        <dbReference type="ARBA" id="ARBA00001936"/>
    </source>
</evidence>
<protein>
    <submittedName>
        <fullName evidence="8">3-isopropylmalate dehydrogenase</fullName>
    </submittedName>
</protein>
<dbReference type="SMART" id="SM01329">
    <property type="entry name" value="Iso_dh"/>
    <property type="match status" value="1"/>
</dbReference>
<evidence type="ECO:0000256" key="3">
    <source>
        <dbReference type="ARBA" id="ARBA00022723"/>
    </source>
</evidence>
<keyword evidence="6" id="KW-0464">Manganese</keyword>
<comment type="cofactor">
    <cofactor evidence="1">
        <name>Mn(2+)</name>
        <dbReference type="ChEBI" id="CHEBI:29035"/>
    </cofactor>
</comment>
<keyword evidence="4" id="KW-0560">Oxidoreductase</keyword>
<evidence type="ECO:0000313" key="9">
    <source>
        <dbReference type="Proteomes" id="UP000632195"/>
    </source>
</evidence>
<feature type="domain" description="Isopropylmalate dehydrogenase-like" evidence="7">
    <location>
        <begin position="1"/>
        <end position="323"/>
    </location>
</feature>
<reference evidence="8" key="1">
    <citation type="journal article" date="2014" name="Int. J. Syst. Evol. Microbiol.">
        <title>Complete genome sequence of Corynebacterium casei LMG S-19264T (=DSM 44701T), isolated from a smear-ripened cheese.</title>
        <authorList>
            <consortium name="US DOE Joint Genome Institute (JGI-PGF)"/>
            <person name="Walter F."/>
            <person name="Albersmeier A."/>
            <person name="Kalinowski J."/>
            <person name="Ruckert C."/>
        </authorList>
    </citation>
    <scope>NUCLEOTIDE SEQUENCE</scope>
    <source>
        <strain evidence="8">JCM 13583</strain>
    </source>
</reference>
<keyword evidence="5" id="KW-0520">NAD</keyword>
<dbReference type="AlphaFoldDB" id="A0AA37F9D3"/>
<organism evidence="8 9">
    <name type="scientific">Thermogymnomonas acidicola</name>
    <dbReference type="NCBI Taxonomy" id="399579"/>
    <lineage>
        <taxon>Archaea</taxon>
        <taxon>Methanobacteriati</taxon>
        <taxon>Thermoplasmatota</taxon>
        <taxon>Thermoplasmata</taxon>
        <taxon>Thermoplasmatales</taxon>
        <taxon>Thermogymnomonas</taxon>
    </lineage>
</organism>
<dbReference type="Gene3D" id="3.40.718.10">
    <property type="entry name" value="Isopropylmalate Dehydrogenase"/>
    <property type="match status" value="1"/>
</dbReference>
<dbReference type="Pfam" id="PF00180">
    <property type="entry name" value="Iso_dh"/>
    <property type="match status" value="1"/>
</dbReference>
<dbReference type="InterPro" id="IPR050501">
    <property type="entry name" value="ICDH/IPMDH"/>
</dbReference>
<comment type="caution">
    <text evidence="8">The sequence shown here is derived from an EMBL/GenBank/DDBJ whole genome shotgun (WGS) entry which is preliminary data.</text>
</comment>
<reference evidence="8" key="2">
    <citation type="submission" date="2022-09" db="EMBL/GenBank/DDBJ databases">
        <authorList>
            <person name="Sun Q."/>
            <person name="Ohkuma M."/>
        </authorList>
    </citation>
    <scope>NUCLEOTIDE SEQUENCE</scope>
    <source>
        <strain evidence="8">JCM 13583</strain>
    </source>
</reference>
<dbReference type="PANTHER" id="PTHR43275">
    <property type="entry name" value="D-MALATE DEHYDROGENASE [DECARBOXYLATING]"/>
    <property type="match status" value="1"/>
</dbReference>
<sequence length="331" mass="36718">MAVEMMSEMLENVDFQEFGISSQRYLESGTVMKEEEVEEIRKKDAVLFGAIGDPRVRPGIMERGVILNLRATLDLFANVRPVRSFVTGRELVVFRENTQEFYVGIGGDRSGIERPLGLYGCEGTIGVRLSVRGNMAFDIGIMSEAHLRRFFSRLSIYRGRKITVTDKANAVPNMYSLWRSVAAEVLQRDGFEFTFQYADSVAYDMARNPEKYEVIVAPNLYGDILSDLAAGLFHGLGFAPSANIGDRRPGLFEPVHGSAPDIAGKDIANPFATILAASMLLEYNGHPGLSKAINDCVAECYRSRILTPDAGGKMRSSEVFREFMKKLRGAV</sequence>
<proteinExistence type="predicted"/>
<dbReference type="EMBL" id="BMNY01000001">
    <property type="protein sequence ID" value="GGM73322.1"/>
    <property type="molecule type" value="Genomic_DNA"/>
</dbReference>
<dbReference type="RefSeq" id="WP_229657492.1">
    <property type="nucleotide sequence ID" value="NZ_BMNY01000001.1"/>
</dbReference>
<evidence type="ECO:0000256" key="4">
    <source>
        <dbReference type="ARBA" id="ARBA00023002"/>
    </source>
</evidence>
<comment type="cofactor">
    <cofactor evidence="2">
        <name>Mg(2+)</name>
        <dbReference type="ChEBI" id="CHEBI:18420"/>
    </cofactor>
</comment>
<evidence type="ECO:0000256" key="5">
    <source>
        <dbReference type="ARBA" id="ARBA00023027"/>
    </source>
</evidence>
<dbReference type="SUPFAM" id="SSF53659">
    <property type="entry name" value="Isocitrate/Isopropylmalate dehydrogenase-like"/>
    <property type="match status" value="1"/>
</dbReference>
<evidence type="ECO:0000256" key="2">
    <source>
        <dbReference type="ARBA" id="ARBA00001946"/>
    </source>
</evidence>
<dbReference type="InterPro" id="IPR024084">
    <property type="entry name" value="IsoPropMal-DH-like_dom"/>
</dbReference>
<gene>
    <name evidence="8" type="ORF">GCM10007108_09140</name>
</gene>
<keyword evidence="3" id="KW-0479">Metal-binding</keyword>